<dbReference type="GeneID" id="96085567"/>
<sequence length="85" mass="9100">MSLIVDTQARQAPLSLTPTQVKAEVQESDNQLTQANCSCTTASTDLPRHACTAASYIPPNVEAPPTDHAGRNIDLTYMGSQFDGH</sequence>
<dbReference type="Proteomes" id="UP001578633">
    <property type="component" value="Chromosome 4"/>
</dbReference>
<evidence type="ECO:0000313" key="2">
    <source>
        <dbReference type="Proteomes" id="UP001578633"/>
    </source>
</evidence>
<proteinExistence type="predicted"/>
<dbReference type="RefSeq" id="XP_069307289.1">
    <property type="nucleotide sequence ID" value="XM_069451429.1"/>
</dbReference>
<name>A0ABR3UK35_9PLEO</name>
<organism evidence="1 2">
    <name type="scientific">Alternaria dauci</name>
    <dbReference type="NCBI Taxonomy" id="48095"/>
    <lineage>
        <taxon>Eukaryota</taxon>
        <taxon>Fungi</taxon>
        <taxon>Dikarya</taxon>
        <taxon>Ascomycota</taxon>
        <taxon>Pezizomycotina</taxon>
        <taxon>Dothideomycetes</taxon>
        <taxon>Pleosporomycetidae</taxon>
        <taxon>Pleosporales</taxon>
        <taxon>Pleosporineae</taxon>
        <taxon>Pleosporaceae</taxon>
        <taxon>Alternaria</taxon>
        <taxon>Alternaria sect. Porri</taxon>
    </lineage>
</organism>
<protein>
    <submittedName>
        <fullName evidence="1">Uncharacterized protein</fullName>
    </submittedName>
</protein>
<gene>
    <name evidence="1" type="ORF">ACET3X_005245</name>
</gene>
<evidence type="ECO:0000313" key="1">
    <source>
        <dbReference type="EMBL" id="KAL1796705.1"/>
    </source>
</evidence>
<reference evidence="1 2" key="1">
    <citation type="submission" date="2024-09" db="EMBL/GenBank/DDBJ databases">
        <title>T2T genomes of carrot and Alternaria dauci and their utility for understanding host-pathogen interaction during carrot leaf blight disease.</title>
        <authorList>
            <person name="Liu W."/>
            <person name="Xu S."/>
            <person name="Ou C."/>
            <person name="Liu X."/>
            <person name="Zhuang F."/>
            <person name="Deng X.W."/>
        </authorList>
    </citation>
    <scope>NUCLEOTIDE SEQUENCE [LARGE SCALE GENOMIC DNA]</scope>
    <source>
        <strain evidence="1 2">A2016</strain>
    </source>
</reference>
<comment type="caution">
    <text evidence="1">The sequence shown here is derived from an EMBL/GenBank/DDBJ whole genome shotgun (WGS) entry which is preliminary data.</text>
</comment>
<dbReference type="EMBL" id="JBHGVX010000004">
    <property type="protein sequence ID" value="KAL1796705.1"/>
    <property type="molecule type" value="Genomic_DNA"/>
</dbReference>
<keyword evidence="2" id="KW-1185">Reference proteome</keyword>
<accession>A0ABR3UK35</accession>